<dbReference type="GO" id="GO:0003697">
    <property type="term" value="F:single-stranded DNA binding"/>
    <property type="evidence" value="ECO:0007669"/>
    <property type="project" value="UniProtKB-UniRule"/>
</dbReference>
<dbReference type="PROSITE" id="PS51198">
    <property type="entry name" value="UVRD_HELICASE_ATP_BIND"/>
    <property type="match status" value="1"/>
</dbReference>
<reference evidence="15 16" key="1">
    <citation type="submission" date="2018-07" db="EMBL/GenBank/DDBJ databases">
        <title>Genomic Encyclopedia of Type Strains, Phase IV (KMG-IV): sequencing the most valuable type-strain genomes for metagenomic binning, comparative biology and taxonomic classification.</title>
        <authorList>
            <person name="Goeker M."/>
        </authorList>
    </citation>
    <scope>NUCLEOTIDE SEQUENCE [LARGE SCALE GENOMIC DNA]</scope>
    <source>
        <strain evidence="15 16">DSM 26407</strain>
    </source>
</reference>
<keyword evidence="8 11" id="KW-0413">Isomerase</keyword>
<comment type="function">
    <text evidence="11">Rep helicase is a single-stranded DNA-dependent ATPase involved in DNA replication; it can initiate unwinding at a nick in the DNA. It binds to the single-stranded DNA and acts in a progressive fashion along the DNA in the 3' to 5' direction.</text>
</comment>
<comment type="caution">
    <text evidence="15">The sequence shown here is derived from an EMBL/GenBank/DDBJ whole genome shotgun (WGS) entry which is preliminary data.</text>
</comment>
<evidence type="ECO:0000256" key="3">
    <source>
        <dbReference type="ARBA" id="ARBA00022741"/>
    </source>
</evidence>
<dbReference type="PANTHER" id="PTHR11070">
    <property type="entry name" value="UVRD / RECB / PCRA DNA HELICASE FAMILY MEMBER"/>
    <property type="match status" value="1"/>
</dbReference>
<dbReference type="OrthoDB" id="9806690at2"/>
<dbReference type="EC" id="5.6.2.4" evidence="11"/>
<dbReference type="Pfam" id="PF00580">
    <property type="entry name" value="UvrD-helicase"/>
    <property type="match status" value="1"/>
</dbReference>
<accession>A0A369CJV5</accession>
<dbReference type="InterPro" id="IPR014017">
    <property type="entry name" value="DNA_helicase_UvrD-like_C"/>
</dbReference>
<dbReference type="GO" id="GO:0016887">
    <property type="term" value="F:ATP hydrolysis activity"/>
    <property type="evidence" value="ECO:0007669"/>
    <property type="project" value="RHEA"/>
</dbReference>
<evidence type="ECO:0000256" key="10">
    <source>
        <dbReference type="ARBA" id="ARBA00048988"/>
    </source>
</evidence>
<keyword evidence="3 11" id="KW-0547">Nucleotide-binding</keyword>
<dbReference type="PANTHER" id="PTHR11070:SF64">
    <property type="entry name" value="ATP-DEPENDENT DNA HELICASE REP"/>
    <property type="match status" value="1"/>
</dbReference>
<gene>
    <name evidence="11" type="primary">rep</name>
    <name evidence="15" type="ORF">DFQ59_10124</name>
</gene>
<dbReference type="InterPro" id="IPR005752">
    <property type="entry name" value="Helicase_Rep"/>
</dbReference>
<keyword evidence="16" id="KW-1185">Reference proteome</keyword>
<name>A0A369CJV5_9GAMM</name>
<dbReference type="PROSITE" id="PS51217">
    <property type="entry name" value="UVRD_HELICASE_CTER"/>
    <property type="match status" value="1"/>
</dbReference>
<dbReference type="GO" id="GO:0043138">
    <property type="term" value="F:3'-5' DNA helicase activity"/>
    <property type="evidence" value="ECO:0007669"/>
    <property type="project" value="UniProtKB-UniRule"/>
</dbReference>
<dbReference type="Proteomes" id="UP000252707">
    <property type="component" value="Unassembled WGS sequence"/>
</dbReference>
<dbReference type="Gene3D" id="3.40.50.300">
    <property type="entry name" value="P-loop containing nucleotide triphosphate hydrolases"/>
    <property type="match status" value="2"/>
</dbReference>
<evidence type="ECO:0000256" key="6">
    <source>
        <dbReference type="ARBA" id="ARBA00022840"/>
    </source>
</evidence>
<comment type="subunit">
    <text evidence="11">Homodimer.</text>
</comment>
<feature type="binding site" evidence="12">
    <location>
        <begin position="23"/>
        <end position="30"/>
    </location>
    <ligand>
        <name>ATP</name>
        <dbReference type="ChEBI" id="CHEBI:30616"/>
    </ligand>
</feature>
<evidence type="ECO:0000256" key="8">
    <source>
        <dbReference type="ARBA" id="ARBA00023235"/>
    </source>
</evidence>
<evidence type="ECO:0000256" key="7">
    <source>
        <dbReference type="ARBA" id="ARBA00023125"/>
    </source>
</evidence>
<evidence type="ECO:0000256" key="2">
    <source>
        <dbReference type="ARBA" id="ARBA00022705"/>
    </source>
</evidence>
<dbReference type="HAMAP" id="MF_01920">
    <property type="entry name" value="Helicase_Rep"/>
    <property type="match status" value="1"/>
</dbReference>
<keyword evidence="5 11" id="KW-0347">Helicase</keyword>
<organism evidence="15 16">
    <name type="scientific">Thioalbus denitrificans</name>
    <dbReference type="NCBI Taxonomy" id="547122"/>
    <lineage>
        <taxon>Bacteria</taxon>
        <taxon>Pseudomonadati</taxon>
        <taxon>Pseudomonadota</taxon>
        <taxon>Gammaproteobacteria</taxon>
        <taxon>Chromatiales</taxon>
        <taxon>Ectothiorhodospiraceae</taxon>
        <taxon>Thioalbus</taxon>
    </lineage>
</organism>
<evidence type="ECO:0000256" key="4">
    <source>
        <dbReference type="ARBA" id="ARBA00022801"/>
    </source>
</evidence>
<evidence type="ECO:0000256" key="9">
    <source>
        <dbReference type="ARBA" id="ARBA00034617"/>
    </source>
</evidence>
<dbReference type="Gene3D" id="1.10.10.160">
    <property type="match status" value="1"/>
</dbReference>
<comment type="similarity">
    <text evidence="1 11">Belongs to the helicase family. UvrD subfamily.</text>
</comment>
<dbReference type="GO" id="GO:0000725">
    <property type="term" value="P:recombinational repair"/>
    <property type="evidence" value="ECO:0007669"/>
    <property type="project" value="TreeGrafter"/>
</dbReference>
<dbReference type="InterPro" id="IPR014016">
    <property type="entry name" value="UvrD-like_ATP-bd"/>
</dbReference>
<proteinExistence type="inferred from homology"/>
<evidence type="ECO:0000256" key="1">
    <source>
        <dbReference type="ARBA" id="ARBA00009922"/>
    </source>
</evidence>
<dbReference type="GO" id="GO:0005524">
    <property type="term" value="F:ATP binding"/>
    <property type="evidence" value="ECO:0007669"/>
    <property type="project" value="UniProtKB-UniRule"/>
</dbReference>
<keyword evidence="4 11" id="KW-0378">Hydrolase</keyword>
<dbReference type="EMBL" id="QPJY01000001">
    <property type="protein sequence ID" value="RCX32727.1"/>
    <property type="molecule type" value="Genomic_DNA"/>
</dbReference>
<comment type="catalytic activity">
    <reaction evidence="9 11">
        <text>Couples ATP hydrolysis with the unwinding of duplex DNA by translocating in the 3'-5' direction.</text>
        <dbReference type="EC" id="5.6.2.4"/>
    </reaction>
</comment>
<evidence type="ECO:0000256" key="5">
    <source>
        <dbReference type="ARBA" id="ARBA00022806"/>
    </source>
</evidence>
<dbReference type="InterPro" id="IPR027417">
    <property type="entry name" value="P-loop_NTPase"/>
</dbReference>
<dbReference type="InterPro" id="IPR000212">
    <property type="entry name" value="DNA_helicase_UvrD/REP"/>
</dbReference>
<dbReference type="SUPFAM" id="SSF52540">
    <property type="entry name" value="P-loop containing nucleoside triphosphate hydrolases"/>
    <property type="match status" value="1"/>
</dbReference>
<dbReference type="AlphaFoldDB" id="A0A369CJV5"/>
<evidence type="ECO:0000256" key="11">
    <source>
        <dbReference type="HAMAP-Rule" id="MF_01920"/>
    </source>
</evidence>
<evidence type="ECO:0000259" key="14">
    <source>
        <dbReference type="PROSITE" id="PS51217"/>
    </source>
</evidence>
<dbReference type="Pfam" id="PF13361">
    <property type="entry name" value="UvrD_C"/>
    <property type="match status" value="1"/>
</dbReference>
<sequence>MPALNPRQQAAVRHLDSPLLVLAGAGSGKTRVITEKIGWLIRECGLAPRNIAAVTFTNKAAREMKARVGGLLGQNEVRDLTVSTFHTLGLNILRREHRRLGLRAGFTILDAQDSAGLVRELLRQDSGADPALAESHLHRISRWKNDLLDPAVALSRAGDALEAACARLYAAYERQLRAYNALDFDDLITLPVRLFRDHPEVLEWWQNRIRYLLVDEYQDTNAAQYQLVRQLTGVQGAFTVVGDDDQSIYGWRGARPDNLARLAEDYPRLTVIKLEQNYRSSGRILRSANRVIANNPHVFDKALWSEYGPGDPLRILQVANEEQEAERVVTEIISHRFQHRTRYGDYAILYRGNHQARLFERVLRAHNVPYHLSGDTSFFARTEVKDVIAYLRLLANPEDDAAFLRVVNTPRREIGPGTLEKLGEYARRRQAGLLAAAGELGLAQHLPERALERLQRFSHWLEGLRRRAEGDDPVEVTRQLLRDIDYEGWLYETCKDPKTAERRWENVQELVGWVENLARHEDRGKNLAGIVAHIALMDLLDRDDGEDAGDQVRMMTLHAAKGLEFPHVFMVGVEEEILPHRSSLEEDNVEEERRLAYVGITRAMRTLTLTYCRRRRQYGEWVECVPSRFLEELPAEDVAWEGRGEARSPEERQTTGRAHLANLKSLLG</sequence>
<evidence type="ECO:0000313" key="16">
    <source>
        <dbReference type="Proteomes" id="UP000252707"/>
    </source>
</evidence>
<dbReference type="CDD" id="cd17932">
    <property type="entry name" value="DEXQc_UvrD"/>
    <property type="match status" value="1"/>
</dbReference>
<keyword evidence="7 11" id="KW-0238">DNA-binding</keyword>
<dbReference type="RefSeq" id="WP_114277645.1">
    <property type="nucleotide sequence ID" value="NZ_QPJY01000001.1"/>
</dbReference>
<dbReference type="GO" id="GO:0005829">
    <property type="term" value="C:cytosol"/>
    <property type="evidence" value="ECO:0007669"/>
    <property type="project" value="TreeGrafter"/>
</dbReference>
<evidence type="ECO:0000313" key="15">
    <source>
        <dbReference type="EMBL" id="RCX32727.1"/>
    </source>
</evidence>
<comment type="catalytic activity">
    <reaction evidence="10 11">
        <text>ATP + H2O = ADP + phosphate + H(+)</text>
        <dbReference type="Rhea" id="RHEA:13065"/>
        <dbReference type="ChEBI" id="CHEBI:15377"/>
        <dbReference type="ChEBI" id="CHEBI:15378"/>
        <dbReference type="ChEBI" id="CHEBI:30616"/>
        <dbReference type="ChEBI" id="CHEBI:43474"/>
        <dbReference type="ChEBI" id="CHEBI:456216"/>
        <dbReference type="EC" id="5.6.2.4"/>
    </reaction>
</comment>
<feature type="binding site" evidence="11">
    <location>
        <position position="279"/>
    </location>
    <ligand>
        <name>ATP</name>
        <dbReference type="ChEBI" id="CHEBI:30616"/>
    </ligand>
</feature>
<evidence type="ECO:0000259" key="13">
    <source>
        <dbReference type="PROSITE" id="PS51198"/>
    </source>
</evidence>
<protein>
    <recommendedName>
        <fullName evidence="11">ATP-dependent DNA helicase Rep</fullName>
        <ecNumber evidence="11">5.6.2.4</ecNumber>
    </recommendedName>
    <alternativeName>
        <fullName evidence="11">DNA 3'-5' helicase Rep</fullName>
    </alternativeName>
</protein>
<dbReference type="GO" id="GO:0006260">
    <property type="term" value="P:DNA replication"/>
    <property type="evidence" value="ECO:0007669"/>
    <property type="project" value="UniProtKB-UniRule"/>
</dbReference>
<feature type="domain" description="UvrD-like helicase C-terminal" evidence="14">
    <location>
        <begin position="282"/>
        <end position="562"/>
    </location>
</feature>
<dbReference type="Gene3D" id="1.10.486.10">
    <property type="entry name" value="PCRA, domain 4"/>
    <property type="match status" value="1"/>
</dbReference>
<dbReference type="NCBIfam" id="TIGR01074">
    <property type="entry name" value="rep"/>
    <property type="match status" value="1"/>
</dbReference>
<keyword evidence="6 11" id="KW-0067">ATP-binding</keyword>
<dbReference type="CDD" id="cd18807">
    <property type="entry name" value="SF1_C_UvrD"/>
    <property type="match status" value="1"/>
</dbReference>
<keyword evidence="2 11" id="KW-0235">DNA replication</keyword>
<evidence type="ECO:0000256" key="12">
    <source>
        <dbReference type="PROSITE-ProRule" id="PRU00560"/>
    </source>
</evidence>
<feature type="domain" description="UvrD-like helicase ATP-binding" evidence="13">
    <location>
        <begin position="2"/>
        <end position="281"/>
    </location>
</feature>
<dbReference type="InterPro" id="IPR013986">
    <property type="entry name" value="DExx_box_DNA_helicase_dom_sf"/>
</dbReference>